<keyword evidence="6 7" id="KW-0472">Membrane</keyword>
<reference evidence="10 11" key="1">
    <citation type="submission" date="2018-03" db="EMBL/GenBank/DDBJ databases">
        <title>Whole genome sequencing of Histamine producing bacteria.</title>
        <authorList>
            <person name="Butler K."/>
        </authorList>
    </citation>
    <scope>NUCLEOTIDE SEQUENCE [LARGE SCALE GENOMIC DNA]</scope>
    <source>
        <strain evidence="10 11">DSM 16190</strain>
    </source>
</reference>
<accession>A0A2T3N2R9</accession>
<dbReference type="Proteomes" id="UP000240904">
    <property type="component" value="Unassembled WGS sequence"/>
</dbReference>
<dbReference type="PANTHER" id="PTHR30489:SF0">
    <property type="entry name" value="LIPOPROTEIN-RELEASING SYSTEM TRANSMEMBRANE PROTEIN LOLE"/>
    <property type="match status" value="1"/>
</dbReference>
<name>A0A2T3N2R9_9GAMM</name>
<feature type="transmembrane region" description="Helical" evidence="7">
    <location>
        <begin position="271"/>
        <end position="294"/>
    </location>
</feature>
<organism evidence="10 11">
    <name type="scientific">Photobacterium lipolyticum</name>
    <dbReference type="NCBI Taxonomy" id="266810"/>
    <lineage>
        <taxon>Bacteria</taxon>
        <taxon>Pseudomonadati</taxon>
        <taxon>Pseudomonadota</taxon>
        <taxon>Gammaproteobacteria</taxon>
        <taxon>Vibrionales</taxon>
        <taxon>Vibrionaceae</taxon>
        <taxon>Photobacterium</taxon>
    </lineage>
</organism>
<evidence type="ECO:0000313" key="11">
    <source>
        <dbReference type="Proteomes" id="UP000240904"/>
    </source>
</evidence>
<feature type="transmembrane region" description="Helical" evidence="7">
    <location>
        <begin position="20"/>
        <end position="39"/>
    </location>
</feature>
<evidence type="ECO:0000259" key="9">
    <source>
        <dbReference type="Pfam" id="PF12704"/>
    </source>
</evidence>
<dbReference type="EMBL" id="PYMC01000002">
    <property type="protein sequence ID" value="PSW06631.1"/>
    <property type="molecule type" value="Genomic_DNA"/>
</dbReference>
<dbReference type="AlphaFoldDB" id="A0A2T3N2R9"/>
<evidence type="ECO:0000259" key="8">
    <source>
        <dbReference type="Pfam" id="PF02687"/>
    </source>
</evidence>
<comment type="subcellular location">
    <subcellularLocation>
        <location evidence="1">Cell membrane</location>
        <topology evidence="1">Multi-pass membrane protein</topology>
    </subcellularLocation>
</comment>
<feature type="transmembrane region" description="Helical" evidence="7">
    <location>
        <begin position="370"/>
        <end position="392"/>
    </location>
</feature>
<keyword evidence="11" id="KW-1185">Reference proteome</keyword>
<keyword evidence="4 7" id="KW-0812">Transmembrane</keyword>
<gene>
    <name evidence="10" type="ORF">C9I89_03595</name>
</gene>
<comment type="caution">
    <text evidence="10">The sequence shown here is derived from an EMBL/GenBank/DDBJ whole genome shotgun (WGS) entry which is preliminary data.</text>
</comment>
<keyword evidence="5 7" id="KW-1133">Transmembrane helix</keyword>
<evidence type="ECO:0000256" key="6">
    <source>
        <dbReference type="ARBA" id="ARBA00023136"/>
    </source>
</evidence>
<dbReference type="OrthoDB" id="9770036at2"/>
<evidence type="ECO:0000256" key="4">
    <source>
        <dbReference type="ARBA" id="ARBA00022692"/>
    </source>
</evidence>
<evidence type="ECO:0000256" key="2">
    <source>
        <dbReference type="ARBA" id="ARBA00005236"/>
    </source>
</evidence>
<dbReference type="InterPro" id="IPR003838">
    <property type="entry name" value="ABC3_permease_C"/>
</dbReference>
<dbReference type="Pfam" id="PF02687">
    <property type="entry name" value="FtsX"/>
    <property type="match status" value="1"/>
</dbReference>
<dbReference type="GO" id="GO:0044874">
    <property type="term" value="P:lipoprotein localization to outer membrane"/>
    <property type="evidence" value="ECO:0007669"/>
    <property type="project" value="TreeGrafter"/>
</dbReference>
<evidence type="ECO:0000256" key="5">
    <source>
        <dbReference type="ARBA" id="ARBA00022989"/>
    </source>
</evidence>
<comment type="similarity">
    <text evidence="2">Belongs to the ABC-4 integral membrane protein family. LolC/E subfamily.</text>
</comment>
<dbReference type="GO" id="GO:0098797">
    <property type="term" value="C:plasma membrane protein complex"/>
    <property type="evidence" value="ECO:0007669"/>
    <property type="project" value="TreeGrafter"/>
</dbReference>
<feature type="domain" description="MacB-like periplasmic core" evidence="9">
    <location>
        <begin position="19"/>
        <end position="239"/>
    </location>
</feature>
<dbReference type="Pfam" id="PF12704">
    <property type="entry name" value="MacB_PCD"/>
    <property type="match status" value="1"/>
</dbReference>
<sequence>MSIELRLAWRNLWRHKRRTWITVSAMVFSNILLVFMLSLQVGTYQMMIDNSLSLFSGHLQIQHRQYLDTPKLRYDIENPQQLAKELRTQLGTDAVASRAATFSLVSSDERSFGVQVIGVEPEYDTHTSTLSGLIKKGRYLSGNDSKELILGSTLARNLKVGVGDEITILGSGRDGSFAAGIVTVVGIFHTAMEELDRSVVQMPLGYFQSLYSSADRANYIVINTPDALALSHWKEQIQNRLADKTQLRVREWDEIQPGIRQAILADISGAVFMYGVLILLVAFSVMNTQLMSVLERTREFGTVMALGLRPGKLTRLILIETSLMAMLGLIIGIVLGMVLTFYFQHTGLSYPGMEEMSAKFNLPDRMYPNLSFISVLAGPALVMVGSILAAIYPAFRIRRMDPIEAMRSV</sequence>
<dbReference type="InterPro" id="IPR051447">
    <property type="entry name" value="Lipoprotein-release_system"/>
</dbReference>
<evidence type="ECO:0000256" key="7">
    <source>
        <dbReference type="SAM" id="Phobius"/>
    </source>
</evidence>
<feature type="transmembrane region" description="Helical" evidence="7">
    <location>
        <begin position="315"/>
        <end position="343"/>
    </location>
</feature>
<proteinExistence type="inferred from homology"/>
<protein>
    <submittedName>
        <fullName evidence="10">ABC transporter permease</fullName>
    </submittedName>
</protein>
<evidence type="ECO:0000256" key="1">
    <source>
        <dbReference type="ARBA" id="ARBA00004651"/>
    </source>
</evidence>
<dbReference type="PANTHER" id="PTHR30489">
    <property type="entry name" value="LIPOPROTEIN-RELEASING SYSTEM TRANSMEMBRANE PROTEIN LOLE"/>
    <property type="match status" value="1"/>
</dbReference>
<evidence type="ECO:0000313" key="10">
    <source>
        <dbReference type="EMBL" id="PSW06631.1"/>
    </source>
</evidence>
<keyword evidence="3" id="KW-1003">Cell membrane</keyword>
<evidence type="ECO:0000256" key="3">
    <source>
        <dbReference type="ARBA" id="ARBA00022475"/>
    </source>
</evidence>
<feature type="domain" description="ABC3 transporter permease C-terminal" evidence="8">
    <location>
        <begin position="272"/>
        <end position="402"/>
    </location>
</feature>
<dbReference type="InterPro" id="IPR025857">
    <property type="entry name" value="MacB_PCD"/>
</dbReference>